<feature type="transmembrane region" description="Helical" evidence="1">
    <location>
        <begin position="198"/>
        <end position="217"/>
    </location>
</feature>
<evidence type="ECO:0000313" key="4">
    <source>
        <dbReference type="Proteomes" id="UP000271974"/>
    </source>
</evidence>
<reference evidence="3 4" key="1">
    <citation type="submission" date="2019-01" db="EMBL/GenBank/DDBJ databases">
        <title>A draft genome assembly of the solar-powered sea slug Elysia chlorotica.</title>
        <authorList>
            <person name="Cai H."/>
            <person name="Li Q."/>
            <person name="Fang X."/>
            <person name="Li J."/>
            <person name="Curtis N.E."/>
            <person name="Altenburger A."/>
            <person name="Shibata T."/>
            <person name="Feng M."/>
            <person name="Maeda T."/>
            <person name="Schwartz J.A."/>
            <person name="Shigenobu S."/>
            <person name="Lundholm N."/>
            <person name="Nishiyama T."/>
            <person name="Yang H."/>
            <person name="Hasebe M."/>
            <person name="Li S."/>
            <person name="Pierce S.K."/>
            <person name="Wang J."/>
        </authorList>
    </citation>
    <scope>NUCLEOTIDE SEQUENCE [LARGE SCALE GENOMIC DNA]</scope>
    <source>
        <strain evidence="3">EC2010</strain>
        <tissue evidence="3">Whole organism of an adult</tissue>
    </source>
</reference>
<keyword evidence="2" id="KW-0732">Signal</keyword>
<organism evidence="3 4">
    <name type="scientific">Elysia chlorotica</name>
    <name type="common">Eastern emerald elysia</name>
    <name type="synonym">Sea slug</name>
    <dbReference type="NCBI Taxonomy" id="188477"/>
    <lineage>
        <taxon>Eukaryota</taxon>
        <taxon>Metazoa</taxon>
        <taxon>Spiralia</taxon>
        <taxon>Lophotrochozoa</taxon>
        <taxon>Mollusca</taxon>
        <taxon>Gastropoda</taxon>
        <taxon>Heterobranchia</taxon>
        <taxon>Euthyneura</taxon>
        <taxon>Panpulmonata</taxon>
        <taxon>Sacoglossa</taxon>
        <taxon>Placobranchoidea</taxon>
        <taxon>Plakobranchidae</taxon>
        <taxon>Elysia</taxon>
    </lineage>
</organism>
<comment type="caution">
    <text evidence="3">The sequence shown here is derived from an EMBL/GenBank/DDBJ whole genome shotgun (WGS) entry which is preliminary data.</text>
</comment>
<protein>
    <submittedName>
        <fullName evidence="3">Uncharacterized protein</fullName>
    </submittedName>
</protein>
<dbReference type="OrthoDB" id="6143841at2759"/>
<evidence type="ECO:0000256" key="1">
    <source>
        <dbReference type="SAM" id="Phobius"/>
    </source>
</evidence>
<sequence length="295" mass="33480">MACSLLGCLAPCVAQCFARCLGNAAMKSVSQICKCIPQFSPKTEDLIIFEFGWQKTYLVWRCCCFCFVAALVFTLPSVFSFPMNFITDLKYMHGWLVVMYMLGLGFESITLAYIFLCYPSWQYEKPKLPCGLCLVWNMYCITYCNIFSCAFMYGTMFSDLNFDVLQKKALLYVITTYSVVHVLTTATPSHPCHGVKPLIFNIVFLVFSYVWQMDINIESIPLLPKERGALYYAMDWRDGAVASIRALMWVLSTAISHCVMVLIASGRKELFYKTRSTKASKAQSSTLPTQLQDAD</sequence>
<dbReference type="AlphaFoldDB" id="A0A433T8Q8"/>
<feature type="signal peptide" evidence="2">
    <location>
        <begin position="1"/>
        <end position="18"/>
    </location>
</feature>
<evidence type="ECO:0000313" key="3">
    <source>
        <dbReference type="EMBL" id="RUS77972.1"/>
    </source>
</evidence>
<proteinExistence type="predicted"/>
<feature type="chain" id="PRO_5019090638" evidence="2">
    <location>
        <begin position="19"/>
        <end position="295"/>
    </location>
</feature>
<keyword evidence="1" id="KW-0812">Transmembrane</keyword>
<feature type="transmembrane region" description="Helical" evidence="1">
    <location>
        <begin position="169"/>
        <end position="186"/>
    </location>
</feature>
<feature type="transmembrane region" description="Helical" evidence="1">
    <location>
        <begin position="58"/>
        <end position="81"/>
    </location>
</feature>
<dbReference type="Proteomes" id="UP000271974">
    <property type="component" value="Unassembled WGS sequence"/>
</dbReference>
<accession>A0A433T8Q8</accession>
<evidence type="ECO:0000256" key="2">
    <source>
        <dbReference type="SAM" id="SignalP"/>
    </source>
</evidence>
<dbReference type="EMBL" id="RQTK01000540">
    <property type="protein sequence ID" value="RUS77972.1"/>
    <property type="molecule type" value="Genomic_DNA"/>
</dbReference>
<feature type="transmembrane region" description="Helical" evidence="1">
    <location>
        <begin position="136"/>
        <end position="157"/>
    </location>
</feature>
<feature type="transmembrane region" description="Helical" evidence="1">
    <location>
        <begin position="93"/>
        <end position="116"/>
    </location>
</feature>
<name>A0A433T8Q8_ELYCH</name>
<gene>
    <name evidence="3" type="ORF">EGW08_014281</name>
</gene>
<keyword evidence="4" id="KW-1185">Reference proteome</keyword>
<keyword evidence="1" id="KW-0472">Membrane</keyword>
<keyword evidence="1" id="KW-1133">Transmembrane helix</keyword>
<feature type="transmembrane region" description="Helical" evidence="1">
    <location>
        <begin position="246"/>
        <end position="266"/>
    </location>
</feature>